<evidence type="ECO:0000259" key="2">
    <source>
        <dbReference type="PROSITE" id="PS50222"/>
    </source>
</evidence>
<dbReference type="PROSITE" id="PS50222">
    <property type="entry name" value="EF_HAND_2"/>
    <property type="match status" value="1"/>
</dbReference>
<dbReference type="Proteomes" id="UP000688137">
    <property type="component" value="Unassembled WGS sequence"/>
</dbReference>
<accession>A0A8S1LT31</accession>
<comment type="caution">
    <text evidence="3">The sequence shown here is derived from an EMBL/GenBank/DDBJ whole genome shotgun (WGS) entry which is preliminary data.</text>
</comment>
<evidence type="ECO:0000256" key="1">
    <source>
        <dbReference type="SAM" id="Coils"/>
    </source>
</evidence>
<keyword evidence="4" id="KW-1185">Reference proteome</keyword>
<name>A0A8S1LT31_PARPR</name>
<dbReference type="InterPro" id="IPR002048">
    <property type="entry name" value="EF_hand_dom"/>
</dbReference>
<feature type="coiled-coil region" evidence="1">
    <location>
        <begin position="61"/>
        <end position="126"/>
    </location>
</feature>
<proteinExistence type="predicted"/>
<feature type="domain" description="EF-hand" evidence="2">
    <location>
        <begin position="261"/>
        <end position="296"/>
    </location>
</feature>
<gene>
    <name evidence="3" type="ORF">PPRIM_AZ9-3.1.T0450118</name>
</gene>
<dbReference type="AlphaFoldDB" id="A0A8S1LT31"/>
<dbReference type="EMBL" id="CAJJDM010000045">
    <property type="protein sequence ID" value="CAD8070219.1"/>
    <property type="molecule type" value="Genomic_DNA"/>
</dbReference>
<keyword evidence="1" id="KW-0175">Coiled coil</keyword>
<sequence length="476" mass="57988">MLNQVVSEKLAQCATNTKMIQAKLQIIKESRKPVLEEIEDIPKQNYIYPPYQPEIPTQEYLKQVNKQVKKINEDVKVINQKAEQFEKKYNREERKRQDAKLFKKPVIKTKQQIEQEKKEKEDKRLDDFVNRIVSKYEPYLKKPEPIKESEIKAKKIYQQKFEHYQIKKELSNKLQRGLESKEQKEFDLVTKKDNWVKQKQQNQFELVEDYIKPQEEIKLDQESQSIIMKREKEKRKKKQQMLFYQILDEKVKMDQKIFKKNFNFLVNKIFLQIDKQKTGYISKEELLSYFKEYNIFIDIFEINWQPFKEFVIKIKATRKGLLNKQELIEILLDQKLHSKIENVAERIQNQQKEEYQLPEFDQEIQANQDEPIPIHQNEQTRDPDIDYKQLEFITQINQEFQDLNYPIYHQDLENKKITCQFEKEQQQKQKKKLDPNFIVFNNEIGQLSEQYNKGMLEFQKNEDFIINSQLYNFQQQ</sequence>
<protein>
    <recommendedName>
        <fullName evidence="2">EF-hand domain-containing protein</fullName>
    </recommendedName>
</protein>
<evidence type="ECO:0000313" key="4">
    <source>
        <dbReference type="Proteomes" id="UP000688137"/>
    </source>
</evidence>
<evidence type="ECO:0000313" key="3">
    <source>
        <dbReference type="EMBL" id="CAD8070219.1"/>
    </source>
</evidence>
<reference evidence="3" key="1">
    <citation type="submission" date="2021-01" db="EMBL/GenBank/DDBJ databases">
        <authorList>
            <consortium name="Genoscope - CEA"/>
            <person name="William W."/>
        </authorList>
    </citation>
    <scope>NUCLEOTIDE SEQUENCE</scope>
</reference>
<dbReference type="OMA" id="DIFEINW"/>
<dbReference type="GO" id="GO:0005509">
    <property type="term" value="F:calcium ion binding"/>
    <property type="evidence" value="ECO:0007669"/>
    <property type="project" value="InterPro"/>
</dbReference>
<organism evidence="3 4">
    <name type="scientific">Paramecium primaurelia</name>
    <dbReference type="NCBI Taxonomy" id="5886"/>
    <lineage>
        <taxon>Eukaryota</taxon>
        <taxon>Sar</taxon>
        <taxon>Alveolata</taxon>
        <taxon>Ciliophora</taxon>
        <taxon>Intramacronucleata</taxon>
        <taxon>Oligohymenophorea</taxon>
        <taxon>Peniculida</taxon>
        <taxon>Parameciidae</taxon>
        <taxon>Paramecium</taxon>
    </lineage>
</organism>